<protein>
    <recommendedName>
        <fullName evidence="3">Cell wall hydrolase SleB domain-containing protein</fullName>
    </recommendedName>
</protein>
<keyword evidence="2" id="KW-0732">Signal</keyword>
<feature type="compositionally biased region" description="Basic and acidic residues" evidence="1">
    <location>
        <begin position="87"/>
        <end position="97"/>
    </location>
</feature>
<dbReference type="GO" id="GO:0016787">
    <property type="term" value="F:hydrolase activity"/>
    <property type="evidence" value="ECO:0007669"/>
    <property type="project" value="InterPro"/>
</dbReference>
<evidence type="ECO:0000313" key="4">
    <source>
        <dbReference type="EMBL" id="KSV59398.1"/>
    </source>
</evidence>
<evidence type="ECO:0000256" key="1">
    <source>
        <dbReference type="SAM" id="MobiDB-lite"/>
    </source>
</evidence>
<dbReference type="Proteomes" id="UP000054874">
    <property type="component" value="Unassembled WGS sequence"/>
</dbReference>
<gene>
    <name evidence="4" type="ORF">ASU35_09180</name>
</gene>
<proteinExistence type="predicted"/>
<feature type="chain" id="PRO_5006894270" description="Cell wall hydrolase SleB domain-containing protein" evidence="2">
    <location>
        <begin position="27"/>
        <end position="230"/>
    </location>
</feature>
<evidence type="ECO:0000256" key="2">
    <source>
        <dbReference type="SAM" id="SignalP"/>
    </source>
</evidence>
<comment type="caution">
    <text evidence="4">The sequence shown here is derived from an EMBL/GenBank/DDBJ whole genome shotgun (WGS) entry which is preliminary data.</text>
</comment>
<dbReference type="RefSeq" id="WP_058352383.1">
    <property type="nucleotide sequence ID" value="NZ_CABMMD010000146.1"/>
</dbReference>
<name>A0A0V8QGM2_9FIRM</name>
<dbReference type="PROSITE" id="PS51257">
    <property type="entry name" value="PROKAR_LIPOPROTEIN"/>
    <property type="match status" value="1"/>
</dbReference>
<dbReference type="OrthoDB" id="9785345at2"/>
<dbReference type="AlphaFoldDB" id="A0A0V8QGM2"/>
<evidence type="ECO:0000259" key="3">
    <source>
        <dbReference type="Pfam" id="PF07486"/>
    </source>
</evidence>
<dbReference type="InterPro" id="IPR011105">
    <property type="entry name" value="Cell_wall_hydrolase_SleB"/>
</dbReference>
<feature type="domain" description="Cell wall hydrolase SleB" evidence="3">
    <location>
        <begin position="120"/>
        <end position="198"/>
    </location>
</feature>
<dbReference type="STRING" id="290052.ASU35_09180"/>
<accession>A0A0V8QGM2</accession>
<feature type="signal peptide" evidence="2">
    <location>
        <begin position="1"/>
        <end position="26"/>
    </location>
</feature>
<dbReference type="EMBL" id="LNAM01000146">
    <property type="protein sequence ID" value="KSV59398.1"/>
    <property type="molecule type" value="Genomic_DNA"/>
</dbReference>
<keyword evidence="5" id="KW-1185">Reference proteome</keyword>
<feature type="compositionally biased region" description="Low complexity" evidence="1">
    <location>
        <begin position="54"/>
        <end position="71"/>
    </location>
</feature>
<reference evidence="4 5" key="1">
    <citation type="submission" date="2015-11" db="EMBL/GenBank/DDBJ databases">
        <title>Butyribacter intestini gen. nov., sp. nov., a butyric acid-producing bacterium of the family Lachnospiraceae isolated from the human faeces.</title>
        <authorList>
            <person name="Zou Y."/>
            <person name="Xue W."/>
            <person name="Luo G."/>
            <person name="Lv M."/>
        </authorList>
    </citation>
    <scope>NUCLEOTIDE SEQUENCE [LARGE SCALE GENOMIC DNA]</scope>
    <source>
        <strain evidence="4 5">ACET-33324</strain>
    </source>
</reference>
<evidence type="ECO:0000313" key="5">
    <source>
        <dbReference type="Proteomes" id="UP000054874"/>
    </source>
</evidence>
<organism evidence="4 5">
    <name type="scientific">Acetivibrio ethanolgignens</name>
    <dbReference type="NCBI Taxonomy" id="290052"/>
    <lineage>
        <taxon>Bacteria</taxon>
        <taxon>Bacillati</taxon>
        <taxon>Bacillota</taxon>
        <taxon>Clostridia</taxon>
        <taxon>Eubacteriales</taxon>
        <taxon>Oscillospiraceae</taxon>
        <taxon>Acetivibrio</taxon>
    </lineage>
</organism>
<dbReference type="InterPro" id="IPR042047">
    <property type="entry name" value="SleB_dom1"/>
</dbReference>
<feature type="compositionally biased region" description="Acidic residues" evidence="1">
    <location>
        <begin position="72"/>
        <end position="86"/>
    </location>
</feature>
<dbReference type="Gene3D" id="1.10.10.2520">
    <property type="entry name" value="Cell wall hydrolase SleB, domain 1"/>
    <property type="match status" value="1"/>
</dbReference>
<dbReference type="Pfam" id="PF07486">
    <property type="entry name" value="Hydrolase_2"/>
    <property type="match status" value="1"/>
</dbReference>
<feature type="region of interest" description="Disordered" evidence="1">
    <location>
        <begin position="46"/>
        <end position="97"/>
    </location>
</feature>
<sequence>MKLRKLLMCLLAAAVVACVPAISTMAAETDSIVPATEDATQEELTDNEETLGDSAEAVAIAESVEKTGTTEAAEEEKEEEKEEAPEKEEITKKKTSEKKKSYTKAELRLLACLISCEAGGEPYAGKLAVGIVVVNREESSSFPNSIKSVIYQKYQFGPARNGSLASALKRYDNGKFTSASDKACIKAAKEALSGEKTVTYKGKDINMKGFLFFSGKVSGARLTIGNHQFK</sequence>